<organism evidence="2 3">
    <name type="scientific">Wenzhouxiangella limi</name>
    <dbReference type="NCBI Taxonomy" id="2707351"/>
    <lineage>
        <taxon>Bacteria</taxon>
        <taxon>Pseudomonadati</taxon>
        <taxon>Pseudomonadota</taxon>
        <taxon>Gammaproteobacteria</taxon>
        <taxon>Chromatiales</taxon>
        <taxon>Wenzhouxiangellaceae</taxon>
        <taxon>Wenzhouxiangella</taxon>
    </lineage>
</organism>
<dbReference type="RefSeq" id="WP_164211865.1">
    <property type="nucleotide sequence ID" value="NZ_JAAGSC010000043.1"/>
</dbReference>
<keyword evidence="1" id="KW-0472">Membrane</keyword>
<reference evidence="2 3" key="1">
    <citation type="submission" date="2020-02" db="EMBL/GenBank/DDBJ databases">
        <authorList>
            <person name="Zhang X.-Y."/>
        </authorList>
    </citation>
    <scope>NUCLEOTIDE SEQUENCE [LARGE SCALE GENOMIC DNA]</scope>
    <source>
        <strain evidence="2 3">C33</strain>
    </source>
</reference>
<dbReference type="Pfam" id="PF11911">
    <property type="entry name" value="DUF3429"/>
    <property type="match status" value="1"/>
</dbReference>
<evidence type="ECO:0000256" key="1">
    <source>
        <dbReference type="SAM" id="Phobius"/>
    </source>
</evidence>
<dbReference type="InterPro" id="IPR021836">
    <property type="entry name" value="DUF3429"/>
</dbReference>
<proteinExistence type="predicted"/>
<feature type="transmembrane region" description="Helical" evidence="1">
    <location>
        <begin position="35"/>
        <end position="56"/>
    </location>
</feature>
<evidence type="ECO:0000313" key="3">
    <source>
        <dbReference type="Proteomes" id="UP000484885"/>
    </source>
</evidence>
<evidence type="ECO:0000313" key="2">
    <source>
        <dbReference type="EMBL" id="NDY96468.1"/>
    </source>
</evidence>
<dbReference type="PANTHER" id="PTHR15887:SF1">
    <property type="entry name" value="TRANSMEMBRANE PROTEIN 69"/>
    <property type="match status" value="1"/>
</dbReference>
<comment type="caution">
    <text evidence="2">The sequence shown here is derived from an EMBL/GenBank/DDBJ whole genome shotgun (WGS) entry which is preliminary data.</text>
</comment>
<gene>
    <name evidence="2" type="ORF">G3I74_12075</name>
</gene>
<feature type="transmembrane region" description="Helical" evidence="1">
    <location>
        <begin position="120"/>
        <end position="142"/>
    </location>
</feature>
<sequence length="144" mass="15732">MDSVTVTTTRTLTWSGVIPFAALALVSMIETPPWLELLLVGYATLILSFLAGTLWARHLLGERTRPRLLVASNALVLLAWPALLMPIAWASLWLAALFGIHLLLDEPWKGYRMPGWYRRLRLAVSAVAIALLVIGGLIGVGFSG</sequence>
<keyword evidence="3" id="KW-1185">Reference proteome</keyword>
<keyword evidence="1" id="KW-0812">Transmembrane</keyword>
<dbReference type="PANTHER" id="PTHR15887">
    <property type="entry name" value="TRANSMEMBRANE PROTEIN 69"/>
    <property type="match status" value="1"/>
</dbReference>
<feature type="transmembrane region" description="Helical" evidence="1">
    <location>
        <begin position="12"/>
        <end position="29"/>
    </location>
</feature>
<dbReference type="AlphaFoldDB" id="A0A845V089"/>
<name>A0A845V089_9GAMM</name>
<protein>
    <submittedName>
        <fullName evidence="2">DUF3429 domain-containing protein</fullName>
    </submittedName>
</protein>
<dbReference type="EMBL" id="JAAGSC010000043">
    <property type="protein sequence ID" value="NDY96468.1"/>
    <property type="molecule type" value="Genomic_DNA"/>
</dbReference>
<accession>A0A845V089</accession>
<keyword evidence="1" id="KW-1133">Transmembrane helix</keyword>
<dbReference type="Proteomes" id="UP000484885">
    <property type="component" value="Unassembled WGS sequence"/>
</dbReference>